<feature type="transmembrane region" description="Helical" evidence="1">
    <location>
        <begin position="20"/>
        <end position="46"/>
    </location>
</feature>
<organism evidence="2 3">
    <name type="scientific">Effrenium voratum</name>
    <dbReference type="NCBI Taxonomy" id="2562239"/>
    <lineage>
        <taxon>Eukaryota</taxon>
        <taxon>Sar</taxon>
        <taxon>Alveolata</taxon>
        <taxon>Dinophyceae</taxon>
        <taxon>Suessiales</taxon>
        <taxon>Symbiodiniaceae</taxon>
        <taxon>Effrenium</taxon>
    </lineage>
</organism>
<feature type="transmembrane region" description="Helical" evidence="1">
    <location>
        <begin position="254"/>
        <end position="280"/>
    </location>
</feature>
<feature type="transmembrane region" description="Helical" evidence="1">
    <location>
        <begin position="177"/>
        <end position="199"/>
    </location>
</feature>
<reference evidence="2" key="1">
    <citation type="submission" date="2023-08" db="EMBL/GenBank/DDBJ databases">
        <authorList>
            <person name="Chen Y."/>
            <person name="Shah S."/>
            <person name="Dougan E. K."/>
            <person name="Thang M."/>
            <person name="Chan C."/>
        </authorList>
    </citation>
    <scope>NUCLEOTIDE SEQUENCE</scope>
</reference>
<feature type="transmembrane region" description="Helical" evidence="1">
    <location>
        <begin position="58"/>
        <end position="79"/>
    </location>
</feature>
<gene>
    <name evidence="2" type="ORF">EVOR1521_LOCUS14260</name>
</gene>
<keyword evidence="1" id="KW-0472">Membrane</keyword>
<dbReference type="AlphaFoldDB" id="A0AA36IJ45"/>
<comment type="caution">
    <text evidence="2">The sequence shown here is derived from an EMBL/GenBank/DDBJ whole genome shotgun (WGS) entry which is preliminary data.</text>
</comment>
<protein>
    <submittedName>
        <fullName evidence="2">Uncharacterized protein</fullName>
    </submittedName>
</protein>
<keyword evidence="3" id="KW-1185">Reference proteome</keyword>
<accession>A0AA36IJ45</accession>
<sequence>MEECELRDGWSRVCIGLPPVLIQVLVGLLCSIVTMLVGLFAVYVYLSRRAKRPRARSLSFGLMTFGFLLGLPSFLWHAANPTLLPSTHVGLHATFVVGDVIDHVGFVMLIYWDIVNEGVRLALALDPKGRKLGLRMSTAMGVICIVVQIVFLVPFWILIYTVDTDWQRSTLCSAFAVMQYVIVFGAVPSFIFGTLAWRLRSLWKDLPGDIPLHLLYRLRYTQLCLTLLTLLGVTDGILGLTVALVPFFTVLSGFLYDCVALLSLSILTLVLLGIEVFLTYQKARHRTNRPCQLDASEVLGVVQSGVSLLKITSPAPSAPCAPPAPGMRPAGPGLSRTWSRLGPVMPPVWERGLGQGIAETFQEIYGGTLNSADCMEDPPTSEVCIHLVKPMTAPARCSMWECLAAGFTSNSHVCAGAPRRRHLARPTVMVSHCWASSYRELMLIMKRYDDNTDRSNYFFVDVFSMNQHDFADLGTYSESAEPPDMYDMMLDALTRSIKVPGCMLLAMVPHENSKMLTRSWCLYEIYIAWKVKAEVSCGFIPEAEQVMKQSLTKDDRFIRRMLSKINAEASSATVKADRDMILKLIHSAGVDRFNSFVREKLRTSLRVVALTTLREVEGKDMEIEDVSLRRARGVGGVRAARGALRTRPEAEALSSIGIVKTSLMRAAIGTHCDGCGGDIGLPRPSH</sequence>
<evidence type="ECO:0000313" key="3">
    <source>
        <dbReference type="Proteomes" id="UP001178507"/>
    </source>
</evidence>
<feature type="transmembrane region" description="Helical" evidence="1">
    <location>
        <begin position="220"/>
        <end position="248"/>
    </location>
</feature>
<dbReference type="Proteomes" id="UP001178507">
    <property type="component" value="Unassembled WGS sequence"/>
</dbReference>
<evidence type="ECO:0000313" key="2">
    <source>
        <dbReference type="EMBL" id="CAJ1388372.1"/>
    </source>
</evidence>
<evidence type="ECO:0000256" key="1">
    <source>
        <dbReference type="SAM" id="Phobius"/>
    </source>
</evidence>
<proteinExistence type="predicted"/>
<feature type="transmembrane region" description="Helical" evidence="1">
    <location>
        <begin position="132"/>
        <end position="157"/>
    </location>
</feature>
<keyword evidence="1" id="KW-1133">Transmembrane helix</keyword>
<name>A0AA36IJ45_9DINO</name>
<dbReference type="EMBL" id="CAUJNA010001680">
    <property type="protein sequence ID" value="CAJ1388372.1"/>
    <property type="molecule type" value="Genomic_DNA"/>
</dbReference>
<feature type="transmembrane region" description="Helical" evidence="1">
    <location>
        <begin position="91"/>
        <end position="112"/>
    </location>
</feature>
<keyword evidence="1" id="KW-0812">Transmembrane</keyword>